<keyword evidence="2" id="KW-0689">Ribosomal protein</keyword>
<evidence type="ECO:0000256" key="3">
    <source>
        <dbReference type="ARBA" id="ARBA00023274"/>
    </source>
</evidence>
<dbReference type="GeneTree" id="ENSGT00390000010799"/>
<dbReference type="Gene3D" id="3.90.1180.10">
    <property type="entry name" value="Ribosomal protein L13"/>
    <property type="match status" value="1"/>
</dbReference>
<accession>A0A8C3WMB5</accession>
<dbReference type="SUPFAM" id="SSF52161">
    <property type="entry name" value="Ribosomal protein L13"/>
    <property type="match status" value="1"/>
</dbReference>
<dbReference type="AlphaFoldDB" id="A0A8C3WMB5"/>
<reference evidence="4" key="2">
    <citation type="submission" date="2025-09" db="UniProtKB">
        <authorList>
            <consortium name="Ensembl"/>
        </authorList>
    </citation>
    <scope>IDENTIFICATION</scope>
</reference>
<keyword evidence="3" id="KW-0687">Ribonucleoprotein</keyword>
<dbReference type="GO" id="GO:0003735">
    <property type="term" value="F:structural constituent of ribosome"/>
    <property type="evidence" value="ECO:0007669"/>
    <property type="project" value="InterPro"/>
</dbReference>
<dbReference type="Gene3D" id="6.10.250.3250">
    <property type="match status" value="1"/>
</dbReference>
<dbReference type="InterPro" id="IPR036899">
    <property type="entry name" value="Ribosomal_uL13_sf"/>
</dbReference>
<dbReference type="PANTHER" id="PTHR11545">
    <property type="entry name" value="RIBOSOMAL PROTEIN L13"/>
    <property type="match status" value="1"/>
</dbReference>
<sequence>MSEGGQQVLELVGGGHLLGQLEAMVAKQVLPGWEVVLVGCEGINISGSFYRNKLKYLAFLPKQVNTSLSRGPDHFRAPSASSGGKADGVSWCPQGGAFEAYAEVCLTGAPGAEGGCWYQEVTATVEENRKEKAKIHPWKKKQLLRLRKQAEKNRED</sequence>
<dbReference type="GO" id="GO:0022625">
    <property type="term" value="C:cytosolic large ribosomal subunit"/>
    <property type="evidence" value="ECO:0007669"/>
    <property type="project" value="TreeGrafter"/>
</dbReference>
<evidence type="ECO:0000313" key="5">
    <source>
        <dbReference type="Proteomes" id="UP000694540"/>
    </source>
</evidence>
<dbReference type="GO" id="GO:0017148">
    <property type="term" value="P:negative regulation of translation"/>
    <property type="evidence" value="ECO:0007669"/>
    <property type="project" value="TreeGrafter"/>
</dbReference>
<evidence type="ECO:0000313" key="4">
    <source>
        <dbReference type="Ensembl" id="ENSCWAP00000012727.1"/>
    </source>
</evidence>
<dbReference type="Ensembl" id="ENSCWAT00000013831.1">
    <property type="protein sequence ID" value="ENSCWAP00000012727.1"/>
    <property type="gene ID" value="ENSCWAG00000009953.1"/>
</dbReference>
<dbReference type="Proteomes" id="UP000694540">
    <property type="component" value="Unplaced"/>
</dbReference>
<proteinExistence type="inferred from homology"/>
<organism evidence="4 5">
    <name type="scientific">Catagonus wagneri</name>
    <name type="common">Chacoan peccary</name>
    <dbReference type="NCBI Taxonomy" id="51154"/>
    <lineage>
        <taxon>Eukaryota</taxon>
        <taxon>Metazoa</taxon>
        <taxon>Chordata</taxon>
        <taxon>Craniata</taxon>
        <taxon>Vertebrata</taxon>
        <taxon>Euteleostomi</taxon>
        <taxon>Mammalia</taxon>
        <taxon>Eutheria</taxon>
        <taxon>Laurasiatheria</taxon>
        <taxon>Artiodactyla</taxon>
        <taxon>Suina</taxon>
        <taxon>Tayassuidae</taxon>
        <taxon>Catagonus</taxon>
    </lineage>
</organism>
<dbReference type="GO" id="GO:0006412">
    <property type="term" value="P:translation"/>
    <property type="evidence" value="ECO:0007669"/>
    <property type="project" value="InterPro"/>
</dbReference>
<comment type="similarity">
    <text evidence="1">Belongs to the universal ribosomal protein uL13 family.</text>
</comment>
<dbReference type="PANTHER" id="PTHR11545:SF3">
    <property type="entry name" value="LARGE RIBOSOMAL SUBUNIT PROTEIN UL13"/>
    <property type="match status" value="1"/>
</dbReference>
<name>A0A8C3WMB5_9CETA</name>
<dbReference type="GO" id="GO:0003729">
    <property type="term" value="F:mRNA binding"/>
    <property type="evidence" value="ECO:0007669"/>
    <property type="project" value="TreeGrafter"/>
</dbReference>
<evidence type="ECO:0000256" key="2">
    <source>
        <dbReference type="ARBA" id="ARBA00022980"/>
    </source>
</evidence>
<evidence type="ECO:0000256" key="1">
    <source>
        <dbReference type="ARBA" id="ARBA00006227"/>
    </source>
</evidence>
<protein>
    <submittedName>
        <fullName evidence="4">Uncharacterized protein</fullName>
    </submittedName>
</protein>
<keyword evidence="5" id="KW-1185">Reference proteome</keyword>
<reference evidence="4" key="1">
    <citation type="submission" date="2025-08" db="UniProtKB">
        <authorList>
            <consortium name="Ensembl"/>
        </authorList>
    </citation>
    <scope>IDENTIFICATION</scope>
</reference>
<dbReference type="InterPro" id="IPR005822">
    <property type="entry name" value="Ribosomal_uL13"/>
</dbReference>